<dbReference type="InterPro" id="IPR041484">
    <property type="entry name" value="TetR_C_25"/>
</dbReference>
<reference evidence="4 5" key="1">
    <citation type="submission" date="2018-03" db="EMBL/GenBank/DDBJ databases">
        <title>Genomic Encyclopedia of Archaeal and Bacterial Type Strains, Phase II (KMG-II): from individual species to whole genera.</title>
        <authorList>
            <person name="Goeker M."/>
        </authorList>
    </citation>
    <scope>NUCLEOTIDE SEQUENCE [LARGE SCALE GENOMIC DNA]</scope>
    <source>
        <strain evidence="4 5">DSM 45601</strain>
    </source>
</reference>
<dbReference type="Gene3D" id="1.10.357.10">
    <property type="entry name" value="Tetracycline Repressor, domain 2"/>
    <property type="match status" value="1"/>
</dbReference>
<dbReference type="GO" id="GO:0000976">
    <property type="term" value="F:transcription cis-regulatory region binding"/>
    <property type="evidence" value="ECO:0007669"/>
    <property type="project" value="TreeGrafter"/>
</dbReference>
<dbReference type="SUPFAM" id="SSF46689">
    <property type="entry name" value="Homeodomain-like"/>
    <property type="match status" value="1"/>
</dbReference>
<evidence type="ECO:0000256" key="2">
    <source>
        <dbReference type="PROSITE-ProRule" id="PRU00335"/>
    </source>
</evidence>
<proteinExistence type="predicted"/>
<feature type="domain" description="HTH tetR-type" evidence="3">
    <location>
        <begin position="10"/>
        <end position="70"/>
    </location>
</feature>
<dbReference type="InterPro" id="IPR050109">
    <property type="entry name" value="HTH-type_TetR-like_transc_reg"/>
</dbReference>
<gene>
    <name evidence="4" type="ORF">CLV72_104385</name>
</gene>
<dbReference type="PROSITE" id="PS50977">
    <property type="entry name" value="HTH_TETR_2"/>
    <property type="match status" value="1"/>
</dbReference>
<keyword evidence="1 2" id="KW-0238">DNA-binding</keyword>
<dbReference type="Proteomes" id="UP000237846">
    <property type="component" value="Unassembled WGS sequence"/>
</dbReference>
<protein>
    <submittedName>
        <fullName evidence="4">TetR family transcriptional regulator</fullName>
    </submittedName>
</protein>
<evidence type="ECO:0000313" key="5">
    <source>
        <dbReference type="Proteomes" id="UP000237846"/>
    </source>
</evidence>
<dbReference type="GO" id="GO:0003700">
    <property type="term" value="F:DNA-binding transcription factor activity"/>
    <property type="evidence" value="ECO:0007669"/>
    <property type="project" value="TreeGrafter"/>
</dbReference>
<name>A0A2T0Q4R1_9ACTN</name>
<dbReference type="PANTHER" id="PTHR30055:SF146">
    <property type="entry name" value="HTH-TYPE TRANSCRIPTIONAL DUAL REGULATOR CECR"/>
    <property type="match status" value="1"/>
</dbReference>
<organism evidence="4 5">
    <name type="scientific">Allonocardiopsis opalescens</name>
    <dbReference type="NCBI Taxonomy" id="1144618"/>
    <lineage>
        <taxon>Bacteria</taxon>
        <taxon>Bacillati</taxon>
        <taxon>Actinomycetota</taxon>
        <taxon>Actinomycetes</taxon>
        <taxon>Streptosporangiales</taxon>
        <taxon>Allonocardiopsis</taxon>
    </lineage>
</organism>
<dbReference type="InterPro" id="IPR001647">
    <property type="entry name" value="HTH_TetR"/>
</dbReference>
<comment type="caution">
    <text evidence="4">The sequence shown here is derived from an EMBL/GenBank/DDBJ whole genome shotgun (WGS) entry which is preliminary data.</text>
</comment>
<dbReference type="EMBL" id="PVZC01000004">
    <property type="protein sequence ID" value="PRX98805.1"/>
    <property type="molecule type" value="Genomic_DNA"/>
</dbReference>
<dbReference type="InterPro" id="IPR009057">
    <property type="entry name" value="Homeodomain-like_sf"/>
</dbReference>
<evidence type="ECO:0000256" key="1">
    <source>
        <dbReference type="ARBA" id="ARBA00023125"/>
    </source>
</evidence>
<evidence type="ECO:0000259" key="3">
    <source>
        <dbReference type="PROSITE" id="PS50977"/>
    </source>
</evidence>
<keyword evidence="5" id="KW-1185">Reference proteome</keyword>
<dbReference type="PRINTS" id="PR00455">
    <property type="entry name" value="HTHTETR"/>
</dbReference>
<accession>A0A2T0Q4R1</accession>
<dbReference type="Pfam" id="PF17933">
    <property type="entry name" value="TetR_C_25"/>
    <property type="match status" value="1"/>
</dbReference>
<dbReference type="PANTHER" id="PTHR30055">
    <property type="entry name" value="HTH-TYPE TRANSCRIPTIONAL REGULATOR RUTR"/>
    <property type="match status" value="1"/>
</dbReference>
<sequence length="211" mass="22974">MLNMRSSSDLTTRARIRNAALELFGIHGAGQVSIRAIADAAGVSPALVVHHFESKEGLRRACDAYVTGLIRGEEDDDPLQYPAELAALLRDSVPVRRYLARAFLDGSADAAAIFDGFVEVTQTWLEEGRHDGTVRPTDDPRARAALYVAWQLAPLVFDTHLARVLGLNDPYEPDSTLRIMRAGLHMLTHGVFADGHALAAWTTAQAEEDSA</sequence>
<dbReference type="Pfam" id="PF00440">
    <property type="entry name" value="TetR_N"/>
    <property type="match status" value="1"/>
</dbReference>
<feature type="DNA-binding region" description="H-T-H motif" evidence="2">
    <location>
        <begin position="33"/>
        <end position="52"/>
    </location>
</feature>
<evidence type="ECO:0000313" key="4">
    <source>
        <dbReference type="EMBL" id="PRX98805.1"/>
    </source>
</evidence>
<dbReference type="AlphaFoldDB" id="A0A2T0Q4R1"/>